<reference evidence="1" key="1">
    <citation type="journal article" date="2014" name="Int. J. Syst. Evol. Microbiol.">
        <title>Complete genome sequence of Corynebacterium casei LMG S-19264T (=DSM 44701T), isolated from a smear-ripened cheese.</title>
        <authorList>
            <consortium name="US DOE Joint Genome Institute (JGI-PGF)"/>
            <person name="Walter F."/>
            <person name="Albersmeier A."/>
            <person name="Kalinowski J."/>
            <person name="Ruckert C."/>
        </authorList>
    </citation>
    <scope>NUCLEOTIDE SEQUENCE</scope>
    <source>
        <strain evidence="1">CGMCC 4.7110</strain>
    </source>
</reference>
<sequence>MPLSDYFSAADDRAAIAVLQTRGGPEKAGLDVVLLENIDPVVAMARLEVAMTGCSYEEARELPRSGEQLSSPEGESLVVSVSDSLAGALAAASRDDLVRSAELWSMTDELREEGISVEVTVEILEELAGLAHRALASRMLLYCWLAL</sequence>
<proteinExistence type="predicted"/>
<comment type="caution">
    <text evidence="1">The sequence shown here is derived from an EMBL/GenBank/DDBJ whole genome shotgun (WGS) entry which is preliminary data.</text>
</comment>
<evidence type="ECO:0000313" key="2">
    <source>
        <dbReference type="Proteomes" id="UP000653411"/>
    </source>
</evidence>
<dbReference type="AlphaFoldDB" id="A0A917XPA4"/>
<organism evidence="1 2">
    <name type="scientific">Streptomyces fuscichromogenes</name>
    <dbReference type="NCBI Taxonomy" id="1324013"/>
    <lineage>
        <taxon>Bacteria</taxon>
        <taxon>Bacillati</taxon>
        <taxon>Actinomycetota</taxon>
        <taxon>Actinomycetes</taxon>
        <taxon>Kitasatosporales</taxon>
        <taxon>Streptomycetaceae</taxon>
        <taxon>Streptomyces</taxon>
    </lineage>
</organism>
<dbReference type="EMBL" id="BMML01000051">
    <property type="protein sequence ID" value="GGN46145.1"/>
    <property type="molecule type" value="Genomic_DNA"/>
</dbReference>
<gene>
    <name evidence="1" type="ORF">GCM10011578_098760</name>
</gene>
<dbReference type="Proteomes" id="UP000653411">
    <property type="component" value="Unassembled WGS sequence"/>
</dbReference>
<accession>A0A917XPA4</accession>
<protein>
    <submittedName>
        <fullName evidence="1">Uncharacterized protein</fullName>
    </submittedName>
</protein>
<dbReference type="RefSeq" id="WP_189269548.1">
    <property type="nucleotide sequence ID" value="NZ_BMML01000051.1"/>
</dbReference>
<reference evidence="1" key="2">
    <citation type="submission" date="2020-09" db="EMBL/GenBank/DDBJ databases">
        <authorList>
            <person name="Sun Q."/>
            <person name="Zhou Y."/>
        </authorList>
    </citation>
    <scope>NUCLEOTIDE SEQUENCE</scope>
    <source>
        <strain evidence="1">CGMCC 4.7110</strain>
    </source>
</reference>
<evidence type="ECO:0000313" key="1">
    <source>
        <dbReference type="EMBL" id="GGN46145.1"/>
    </source>
</evidence>
<keyword evidence="2" id="KW-1185">Reference proteome</keyword>
<name>A0A917XPA4_9ACTN</name>